<evidence type="ECO:0000313" key="1">
    <source>
        <dbReference type="EMBL" id="PWH84998.1"/>
    </source>
</evidence>
<gene>
    <name evidence="1" type="ORF">DIT68_11540</name>
</gene>
<name>A0A2U2XB35_9FLAO</name>
<accession>A0A2U2XB35</accession>
<comment type="caution">
    <text evidence="1">The sequence shown here is derived from an EMBL/GenBank/DDBJ whole genome shotgun (WGS) entry which is preliminary data.</text>
</comment>
<protein>
    <submittedName>
        <fullName evidence="1">Uncharacterized protein</fullName>
    </submittedName>
</protein>
<organism evidence="1 2">
    <name type="scientific">Brumimicrobium oceani</name>
    <dbReference type="NCBI Taxonomy" id="2100725"/>
    <lineage>
        <taxon>Bacteria</taxon>
        <taxon>Pseudomonadati</taxon>
        <taxon>Bacteroidota</taxon>
        <taxon>Flavobacteriia</taxon>
        <taxon>Flavobacteriales</taxon>
        <taxon>Crocinitomicaceae</taxon>
        <taxon>Brumimicrobium</taxon>
    </lineage>
</organism>
<proteinExistence type="predicted"/>
<reference evidence="1 2" key="2">
    <citation type="submission" date="2018-05" db="EMBL/GenBank/DDBJ databases">
        <authorList>
            <person name="Lanie J.A."/>
            <person name="Ng W.-L."/>
            <person name="Kazmierczak K.M."/>
            <person name="Andrzejewski T.M."/>
            <person name="Davidsen T.M."/>
            <person name="Wayne K.J."/>
            <person name="Tettelin H."/>
            <person name="Glass J.I."/>
            <person name="Rusch D."/>
            <person name="Podicherti R."/>
            <person name="Tsui H.-C.T."/>
            <person name="Winkler M.E."/>
        </authorList>
    </citation>
    <scope>NUCLEOTIDE SEQUENCE [LARGE SCALE GENOMIC DNA]</scope>
    <source>
        <strain evidence="1 2">C305</strain>
    </source>
</reference>
<evidence type="ECO:0000313" key="2">
    <source>
        <dbReference type="Proteomes" id="UP000245370"/>
    </source>
</evidence>
<dbReference type="EMBL" id="QFRJ01000009">
    <property type="protein sequence ID" value="PWH84998.1"/>
    <property type="molecule type" value="Genomic_DNA"/>
</dbReference>
<dbReference type="OrthoDB" id="1441229at2"/>
<dbReference type="RefSeq" id="WP_109359961.1">
    <property type="nucleotide sequence ID" value="NZ_QFRJ01000009.1"/>
</dbReference>
<dbReference type="AlphaFoldDB" id="A0A2U2XB35"/>
<sequence>MNRYLEQLVDDMNIAVANQIAIRSHLDILGESEVCECEDGIPRTDNTAPLSKIIGFDRCYFPPEEKLTDDQVTVVYTHLLCVLDNYNFFLDFPDNVDVRTKYLMVLDALDEETTYSNAKVTILEFCDYDHDTCPFGAELCQCKKYEDMAS</sequence>
<dbReference type="Proteomes" id="UP000245370">
    <property type="component" value="Unassembled WGS sequence"/>
</dbReference>
<reference evidence="1 2" key="1">
    <citation type="submission" date="2018-05" db="EMBL/GenBank/DDBJ databases">
        <title>Brumimicrobium oceani sp. nov., isolated from coastal sediment.</title>
        <authorList>
            <person name="Kou Y."/>
        </authorList>
    </citation>
    <scope>NUCLEOTIDE SEQUENCE [LARGE SCALE GENOMIC DNA]</scope>
    <source>
        <strain evidence="1 2">C305</strain>
    </source>
</reference>
<keyword evidence="2" id="KW-1185">Reference proteome</keyword>